<keyword evidence="3" id="KW-1185">Reference proteome</keyword>
<dbReference type="PROSITE" id="PS51384">
    <property type="entry name" value="FAD_FR"/>
    <property type="match status" value="1"/>
</dbReference>
<feature type="domain" description="FAD-binding FR-type" evidence="1">
    <location>
        <begin position="398"/>
        <end position="533"/>
    </location>
</feature>
<dbReference type="InterPro" id="IPR017927">
    <property type="entry name" value="FAD-bd_FR_type"/>
</dbReference>
<gene>
    <name evidence="2" type="ORF">MCOR33_004615</name>
</gene>
<dbReference type="SUPFAM" id="SSF52343">
    <property type="entry name" value="Ferredoxin reductase-like, C-terminal NADP-linked domain"/>
    <property type="match status" value="1"/>
</dbReference>
<dbReference type="CDD" id="cd06197">
    <property type="entry name" value="FNR_like_2"/>
    <property type="match status" value="1"/>
</dbReference>
<evidence type="ECO:0000313" key="2">
    <source>
        <dbReference type="EMBL" id="KAI6299483.1"/>
    </source>
</evidence>
<organism evidence="2 3">
    <name type="scientific">Pyricularia grisea</name>
    <name type="common">Crabgrass-specific blast fungus</name>
    <name type="synonym">Magnaporthe grisea</name>
    <dbReference type="NCBI Taxonomy" id="148305"/>
    <lineage>
        <taxon>Eukaryota</taxon>
        <taxon>Fungi</taxon>
        <taxon>Dikarya</taxon>
        <taxon>Ascomycota</taxon>
        <taxon>Pezizomycotina</taxon>
        <taxon>Sordariomycetes</taxon>
        <taxon>Sordariomycetidae</taxon>
        <taxon>Magnaporthales</taxon>
        <taxon>Pyriculariaceae</taxon>
        <taxon>Pyricularia</taxon>
    </lineage>
</organism>
<proteinExistence type="predicted"/>
<protein>
    <recommendedName>
        <fullName evidence="1">FAD-binding FR-type domain-containing protein</fullName>
    </recommendedName>
</protein>
<name>A0ABQ8NP44_PYRGI</name>
<reference evidence="2" key="1">
    <citation type="submission" date="2021-01" db="EMBL/GenBank/DDBJ databases">
        <title>Deciphering the adaptive evolutionary patterns associated with biogeogrpahic diversity in the finger millet blast pathogen Magnaporthe oryzae in Eastern Africa.</title>
        <authorList>
            <person name="Onyema G."/>
            <person name="Shittu T.A."/>
            <person name="Dodsworth S."/>
            <person name="Devilliers S."/>
            <person name="Muthumeenakshi S."/>
            <person name="Sreenivasaprasad S."/>
        </authorList>
    </citation>
    <scope>NUCLEOTIDE SEQUENCE</scope>
    <source>
        <strain evidence="2">D15/s37</strain>
    </source>
</reference>
<dbReference type="Gene3D" id="2.30.110.10">
    <property type="entry name" value="Electron Transport, Fmn-binding Protein, Chain A"/>
    <property type="match status" value="1"/>
</dbReference>
<dbReference type="Gene3D" id="3.40.50.80">
    <property type="entry name" value="Nucleotide-binding domain of ferredoxin-NADP reductase (FNR) module"/>
    <property type="match status" value="1"/>
</dbReference>
<sequence length="683" mass="72317">MLCPHPILTPTCPSNPINPILWTASNLTTLLNFPAPEPELQYQSAMASVHAKTQWSEGELAVQGLLRVPAQPNPTAHGLPVHYVGRVQAAPLVAVGALDTDARPWTSIWAGEPGFVRAIAPDVVGMRSLVDKANDPVAGVLFGDLADGEVYSDPNAASGGRPMSALAIDLETRDRVKLAGRLVAGVRSPGAGDEVGDVQLAMAVTESIGNCPKYLNKKGIRLHVPEPELVSDGLPLPAHALEILERADMFFMSTSDGRGDMDTNHRGGPPGLLRVASNGEGHAGVVLAYPEFSGNRLYSSLGNLHVNDKVGITIPDFGTGDVVYLTGTARLLVGETAARLLPRTKVAVRIEVTAAKLVKDGLPFRGEAGEFSPYNPPVRRLATEIAAGLGVAEGKGSQGIAVAVLKQREVLSPTITRYRFALQPPTGFPKGQAVGSWTVAQHATLDFSSELDAGYSHMRDDDPQSLNDDFVRTFTVSSQPALSSSNEGVANHGEMQITVRTNGPVTRLLRNWNLRAPLEIPVMGFGGGSLRIPSAADDAARPAVFVATGVGITPLLSQAGALLSAPQEAARPRLSVLWSLRKEDLPFAADEFKRTPGLGAVTRLYVSDLEAAAEGGSQVETDRENGPSVIVAGRLTKQSLLDAVGHQDGGLQAKFYICAGPAATKTITEWLVDQDIITESFNY</sequence>
<dbReference type="EMBL" id="JABSND010000068">
    <property type="protein sequence ID" value="KAI6299483.1"/>
    <property type="molecule type" value="Genomic_DNA"/>
</dbReference>
<dbReference type="Proteomes" id="UP001059893">
    <property type="component" value="Unassembled WGS sequence"/>
</dbReference>
<dbReference type="PANTHER" id="PTHR42815:SF2">
    <property type="entry name" value="FAD-BINDING, PUTATIVE (AFU_ORTHOLOGUE AFUA_6G07600)-RELATED"/>
    <property type="match status" value="1"/>
</dbReference>
<dbReference type="InterPro" id="IPR039261">
    <property type="entry name" value="FNR_nucleotide-bd"/>
</dbReference>
<evidence type="ECO:0000313" key="3">
    <source>
        <dbReference type="Proteomes" id="UP001059893"/>
    </source>
</evidence>
<comment type="caution">
    <text evidence="2">The sequence shown here is derived from an EMBL/GenBank/DDBJ whole genome shotgun (WGS) entry which is preliminary data.</text>
</comment>
<dbReference type="InterPro" id="IPR012349">
    <property type="entry name" value="Split_barrel_FMN-bd"/>
</dbReference>
<evidence type="ECO:0000259" key="1">
    <source>
        <dbReference type="PROSITE" id="PS51384"/>
    </source>
</evidence>
<accession>A0ABQ8NP44</accession>
<dbReference type="PANTHER" id="PTHR42815">
    <property type="entry name" value="FAD-BINDING, PUTATIVE (AFU_ORTHOLOGUE AFUA_6G07600)-RELATED"/>
    <property type="match status" value="1"/>
</dbReference>